<comment type="function">
    <text evidence="5">Required for synthesis of 60S ribosomal subunits and the transport of pre-ribosomes from the nucleoplasm to the cytoplasm.</text>
</comment>
<feature type="region of interest" description="Disordered" evidence="6">
    <location>
        <begin position="214"/>
        <end position="239"/>
    </location>
</feature>
<evidence type="ECO:0000313" key="9">
    <source>
        <dbReference type="EMBL" id="ETW86040.1"/>
    </source>
</evidence>
<dbReference type="InParanoid" id="W4KL09"/>
<dbReference type="GO" id="GO:0006270">
    <property type="term" value="P:DNA replication initiation"/>
    <property type="evidence" value="ECO:0007669"/>
    <property type="project" value="TreeGrafter"/>
</dbReference>
<evidence type="ECO:0000259" key="7">
    <source>
        <dbReference type="Pfam" id="PF03914"/>
    </source>
</evidence>
<dbReference type="PANTHER" id="PTHR14428:SF5">
    <property type="entry name" value="NUCLEOLAR COMPLEX PROTEIN 3 HOMOLOG"/>
    <property type="match status" value="1"/>
</dbReference>
<evidence type="ECO:0000313" key="10">
    <source>
        <dbReference type="Proteomes" id="UP000030671"/>
    </source>
</evidence>
<comment type="subcellular location">
    <subcellularLocation>
        <location evidence="1 5">Nucleus</location>
        <location evidence="1 5">Nucleolus</location>
    </subcellularLocation>
</comment>
<dbReference type="GO" id="GO:0042254">
    <property type="term" value="P:ribosome biogenesis"/>
    <property type="evidence" value="ECO:0007669"/>
    <property type="project" value="UniProtKB-KW"/>
</dbReference>
<name>W4KL09_HETIT</name>
<dbReference type="Proteomes" id="UP000030671">
    <property type="component" value="Unassembled WGS sequence"/>
</dbReference>
<gene>
    <name evidence="9" type="ORF">HETIRDRAFT_432559</name>
</gene>
<evidence type="ECO:0000259" key="8">
    <source>
        <dbReference type="Pfam" id="PF07540"/>
    </source>
</evidence>
<evidence type="ECO:0000256" key="5">
    <source>
        <dbReference type="PIRNR" id="PIRNR028977"/>
    </source>
</evidence>
<dbReference type="GO" id="GO:0003682">
    <property type="term" value="F:chromatin binding"/>
    <property type="evidence" value="ECO:0007669"/>
    <property type="project" value="TreeGrafter"/>
</dbReference>
<dbReference type="STRING" id="747525.W4KL09"/>
<dbReference type="PIRSF" id="PIRSF028977">
    <property type="entry name" value="Nucleolar_complex_p3"/>
    <property type="match status" value="1"/>
</dbReference>
<evidence type="ECO:0000256" key="1">
    <source>
        <dbReference type="ARBA" id="ARBA00004604"/>
    </source>
</evidence>
<feature type="compositionally biased region" description="Basic and acidic residues" evidence="6">
    <location>
        <begin position="81"/>
        <end position="97"/>
    </location>
</feature>
<keyword evidence="3" id="KW-0175">Coiled coil</keyword>
<dbReference type="HOGENOM" id="CLU_012441_0_0_1"/>
<feature type="region of interest" description="Disordered" evidence="6">
    <location>
        <begin position="1"/>
        <end position="62"/>
    </location>
</feature>
<proteinExistence type="inferred from homology"/>
<dbReference type="RefSeq" id="XP_009542825.1">
    <property type="nucleotide sequence ID" value="XM_009544530.1"/>
</dbReference>
<feature type="compositionally biased region" description="Basic residues" evidence="6">
    <location>
        <begin position="505"/>
        <end position="524"/>
    </location>
</feature>
<feature type="domain" description="Nucleolar complex-associated protein 3 N-terminal" evidence="8">
    <location>
        <begin position="270"/>
        <end position="372"/>
    </location>
</feature>
<accession>W4KL09</accession>
<reference evidence="9 10" key="1">
    <citation type="journal article" date="2012" name="New Phytol.">
        <title>Insight into trade-off between wood decay and parasitism from the genome of a fungal forest pathogen.</title>
        <authorList>
            <person name="Olson A."/>
            <person name="Aerts A."/>
            <person name="Asiegbu F."/>
            <person name="Belbahri L."/>
            <person name="Bouzid O."/>
            <person name="Broberg A."/>
            <person name="Canback B."/>
            <person name="Coutinho P.M."/>
            <person name="Cullen D."/>
            <person name="Dalman K."/>
            <person name="Deflorio G."/>
            <person name="van Diepen L.T."/>
            <person name="Dunand C."/>
            <person name="Duplessis S."/>
            <person name="Durling M."/>
            <person name="Gonthier P."/>
            <person name="Grimwood J."/>
            <person name="Fossdal C.G."/>
            <person name="Hansson D."/>
            <person name="Henrissat B."/>
            <person name="Hietala A."/>
            <person name="Himmelstrand K."/>
            <person name="Hoffmeister D."/>
            <person name="Hogberg N."/>
            <person name="James T.Y."/>
            <person name="Karlsson M."/>
            <person name="Kohler A."/>
            <person name="Kues U."/>
            <person name="Lee Y.H."/>
            <person name="Lin Y.C."/>
            <person name="Lind M."/>
            <person name="Lindquist E."/>
            <person name="Lombard V."/>
            <person name="Lucas S."/>
            <person name="Lunden K."/>
            <person name="Morin E."/>
            <person name="Murat C."/>
            <person name="Park J."/>
            <person name="Raffaello T."/>
            <person name="Rouze P."/>
            <person name="Salamov A."/>
            <person name="Schmutz J."/>
            <person name="Solheim H."/>
            <person name="Stahlberg J."/>
            <person name="Velez H."/>
            <person name="de Vries R.P."/>
            <person name="Wiebenga A."/>
            <person name="Woodward S."/>
            <person name="Yakovlev I."/>
            <person name="Garbelotto M."/>
            <person name="Martin F."/>
            <person name="Grigoriev I.V."/>
            <person name="Stenlid J."/>
        </authorList>
    </citation>
    <scope>NUCLEOTIDE SEQUENCE [LARGE SCALE GENOMIC DNA]</scope>
    <source>
        <strain evidence="9 10">TC 32-1</strain>
    </source>
</reference>
<keyword evidence="5" id="KW-0690">Ribosome biogenesis</keyword>
<dbReference type="InterPro" id="IPR016903">
    <property type="entry name" value="Nucleolar_cplx-assoc_3"/>
</dbReference>
<sequence>MQGKRPLKTSQGPSKKRKITHSKSSQSGGKTKAKVKVAKKERASEQITIPIPDQGDDFELSDQDLELVNEYGTGASFLGSLDEKGIARSKKEQDRLHRLTKPAPKSRVDDDLPSINSHSDDDEAWSSGIDNDALSKMTSDSELSEDESPPKPVPSSLRAQQYESDSDVEASYEAVPRKRRSSWNESDDNQFIDRLPIKLADGRIQKSGEKVVILTNEDHEDAETDKESSEDEKTEPPQRVETVATGARFGRPAVLDVIGNKSRHLRIQGAKEQIAGICQEIVGDPENSLGLLRRLHTFSLTEISTPAHPEPVPNDPIIRKLAILSQLAVFKDILPGYRIRALTDMEKAEKVSQMVARTREWEQGLVGVYQSYLQTLEAEIKAKTDLADSALRCICTLLVDVTHFNFRTNLMSVVVARLSRKSWDEASDLCLNSIISVFRADETGLASLEIVRLLNRMIKERRFNVHPDVLACLLHLRLKTELGVRASEARVEREDRSNGQSSQKGKGKGKAKLHLSKKGKKALKERKEIEKELKEAEAEVDKEERSSHQTEALKLLFVLYFRILKNPDPTPLLPAALRGISKFAHLVSIDFFKDLMKVLKELIARESHDAVGDLTSPHAHKGAGDVRHKLQCIVTAFELLSGQGEALNIDLSDFIAQLYAIVLSSSLAPDMDSTPAPAFKSDAPSPSSSYQSQSTADLLFRALRLAFHPHPSAGAAPPWRAAAFAKRLLTAALHWPAPRVLAALAFVEELLARDPKLEALLSTEDRAVDGVYRAELEDPQLCNPFATSLYELRVLEARHPDARVRKAAAKLARFRAS</sequence>
<evidence type="ECO:0000256" key="6">
    <source>
        <dbReference type="SAM" id="MobiDB-lite"/>
    </source>
</evidence>
<dbReference type="PANTHER" id="PTHR14428">
    <property type="entry name" value="NUCLEOLAR COMPLEX PROTEIN 3"/>
    <property type="match status" value="1"/>
</dbReference>
<keyword evidence="10" id="KW-1185">Reference proteome</keyword>
<dbReference type="eggNOG" id="KOG2153">
    <property type="taxonomic scope" value="Eukaryota"/>
</dbReference>
<evidence type="ECO:0000256" key="2">
    <source>
        <dbReference type="ARBA" id="ARBA00007797"/>
    </source>
</evidence>
<keyword evidence="4" id="KW-0539">Nucleus</keyword>
<dbReference type="OrthoDB" id="10263597at2759"/>
<evidence type="ECO:0000256" key="4">
    <source>
        <dbReference type="ARBA" id="ARBA00023242"/>
    </source>
</evidence>
<dbReference type="GeneID" id="20674618"/>
<dbReference type="GO" id="GO:0005730">
    <property type="term" value="C:nucleolus"/>
    <property type="evidence" value="ECO:0007669"/>
    <property type="project" value="UniProtKB-SubCell"/>
</dbReference>
<feature type="region of interest" description="Disordered" evidence="6">
    <location>
        <begin position="489"/>
        <end position="526"/>
    </location>
</feature>
<protein>
    <recommendedName>
        <fullName evidence="5">Nucleolar complex-associated protein 3</fullName>
    </recommendedName>
</protein>
<comment type="similarity">
    <text evidence="2 5">Belongs to the CBF/MAK21 family.</text>
</comment>
<dbReference type="Pfam" id="PF07540">
    <property type="entry name" value="NOC3p"/>
    <property type="match status" value="1"/>
</dbReference>
<dbReference type="FunCoup" id="W4KL09">
    <property type="interactions" value="535"/>
</dbReference>
<feature type="domain" description="CCAAT-binding factor" evidence="7">
    <location>
        <begin position="630"/>
        <end position="807"/>
    </location>
</feature>
<dbReference type="EMBL" id="KI925455">
    <property type="protein sequence ID" value="ETW86040.1"/>
    <property type="molecule type" value="Genomic_DNA"/>
</dbReference>
<dbReference type="KEGG" id="hir:HETIRDRAFT_432559"/>
<dbReference type="InterPro" id="IPR005612">
    <property type="entry name" value="CCAAT-binding_factor"/>
</dbReference>
<feature type="region of interest" description="Disordered" evidence="6">
    <location>
        <begin position="76"/>
        <end position="186"/>
    </location>
</feature>
<organism evidence="9 10">
    <name type="scientific">Heterobasidion irregulare (strain TC 32-1)</name>
    <dbReference type="NCBI Taxonomy" id="747525"/>
    <lineage>
        <taxon>Eukaryota</taxon>
        <taxon>Fungi</taxon>
        <taxon>Dikarya</taxon>
        <taxon>Basidiomycota</taxon>
        <taxon>Agaricomycotina</taxon>
        <taxon>Agaricomycetes</taxon>
        <taxon>Russulales</taxon>
        <taxon>Bondarzewiaceae</taxon>
        <taxon>Heterobasidion</taxon>
        <taxon>Heterobasidion annosum species complex</taxon>
    </lineage>
</organism>
<dbReference type="AlphaFoldDB" id="W4KL09"/>
<evidence type="ECO:0000256" key="3">
    <source>
        <dbReference type="ARBA" id="ARBA00023054"/>
    </source>
</evidence>
<dbReference type="Pfam" id="PF03914">
    <property type="entry name" value="CBF"/>
    <property type="match status" value="1"/>
</dbReference>
<feature type="compositionally biased region" description="Acidic residues" evidence="6">
    <location>
        <begin position="218"/>
        <end position="233"/>
    </location>
</feature>
<dbReference type="InterPro" id="IPR011501">
    <property type="entry name" value="Noc3_N"/>
</dbReference>